<dbReference type="InterPro" id="IPR036942">
    <property type="entry name" value="Beta-barrel_TonB_sf"/>
</dbReference>
<proteinExistence type="predicted"/>
<dbReference type="Gene3D" id="2.60.40.1120">
    <property type="entry name" value="Carboxypeptidase-like, regulatory domain"/>
    <property type="match status" value="1"/>
</dbReference>
<organism evidence="4 5">
    <name type="scientific">Catalinimonas alkaloidigena</name>
    <dbReference type="NCBI Taxonomy" id="1075417"/>
    <lineage>
        <taxon>Bacteria</taxon>
        <taxon>Pseudomonadati</taxon>
        <taxon>Bacteroidota</taxon>
        <taxon>Cytophagia</taxon>
        <taxon>Cytophagales</taxon>
        <taxon>Catalimonadaceae</taxon>
        <taxon>Catalinimonas</taxon>
    </lineage>
</organism>
<accession>A0A1G9IJ71</accession>
<dbReference type="GO" id="GO:0009279">
    <property type="term" value="C:cell outer membrane"/>
    <property type="evidence" value="ECO:0007669"/>
    <property type="project" value="UniProtKB-SubCell"/>
</dbReference>
<dbReference type="Gene3D" id="2.170.130.10">
    <property type="entry name" value="TonB-dependent receptor, plug domain"/>
    <property type="match status" value="1"/>
</dbReference>
<keyword evidence="3" id="KW-0998">Cell outer membrane</keyword>
<dbReference type="OrthoDB" id="9804995at2"/>
<gene>
    <name evidence="4" type="ORF">SAMN05421823_10522</name>
</gene>
<dbReference type="Proteomes" id="UP000198510">
    <property type="component" value="Unassembled WGS sequence"/>
</dbReference>
<name>A0A1G9IJ71_9BACT</name>
<dbReference type="Pfam" id="PF13620">
    <property type="entry name" value="CarboxypepD_reg"/>
    <property type="match status" value="1"/>
</dbReference>
<evidence type="ECO:0000256" key="3">
    <source>
        <dbReference type="ARBA" id="ARBA00023237"/>
    </source>
</evidence>
<dbReference type="InterPro" id="IPR008969">
    <property type="entry name" value="CarboxyPept-like_regulatory"/>
</dbReference>
<evidence type="ECO:0000256" key="2">
    <source>
        <dbReference type="ARBA" id="ARBA00023136"/>
    </source>
</evidence>
<protein>
    <submittedName>
        <fullName evidence="4">Outer membrane receptor proteins, mostly Fe transport</fullName>
    </submittedName>
</protein>
<dbReference type="InterPro" id="IPR037066">
    <property type="entry name" value="Plug_dom_sf"/>
</dbReference>
<dbReference type="EMBL" id="FNFO01000005">
    <property type="protein sequence ID" value="SDL25301.1"/>
    <property type="molecule type" value="Genomic_DNA"/>
</dbReference>
<sequence>MRFLIPFLFLTTFSAVCQSLTQTVRGRITDAETQAPLVGANVLLLDGNPEQPKGTVTDTEGYYRLEGVPVGRHAFRFTYLGYEEDVRQNVIVGSAKEVILNSSLREAITTMAEVEVKAAGVGEVQNEMATVSARAFTVDETERYAGSRGDPARMASNFAGVQGADDSRNDIVIRGNSPQGVLWQLEGVPIPNPNHFNIPGTAGGPVTILNNKVLANSDFFTGAFPAQYGNAIAGVFDLKFRNGNNEQHEFSGQLGVLGTELSAEGPLTKNHRSSYLATYRYSTLSLFQALGIDIGTTSVPRYQDLNFRVNFPLKKGGNLALFGLGGLSHVDILISDQKKPVRDLYGQNDRDQYFSSHMGTVGLTYSRPYGTRTFLKATVLTATEGVSAFHELVYRHVDANDNYQVDSLVPLLDYNFRQHKLSGGLLTYHKFGARSTLSVGANLDWYFFHFQDSLRNIVEGTPRYYQFRTRWDAQRSAVLAQPYVQWKYRFSDAWTLNAGVHAQYFSLSGSVSPFEPRLGVQWNLADGQALSLGLGRHSQMQSPYLYFYGQETVDGVPQLHNLKMDFTRSNHAVLSYNRALSRTMRLKAETYYQYLFDIPVTVRPSSFSLVNTGVGFSRFFPDTLQNTGIGRNYGVELTLEKAFSQGYFFLLTGSLFESTYRGSDGIWRDTDFNGNYAANALVTKEFSFKNNSTLQLGTKWTTAGGRRYGPVDLPASEREREVVYVDSLRNSWQIRPYFRVDLRISYRLNRPKVAHEFSLDLVNILDRQNVLNLTYAPNEFDPNASPIREEYQLGFLPLFYYRIDF</sequence>
<dbReference type="STRING" id="1075417.SAMN05421823_10522"/>
<dbReference type="RefSeq" id="WP_089682913.1">
    <property type="nucleotide sequence ID" value="NZ_FNFO01000005.1"/>
</dbReference>
<keyword evidence="4" id="KW-0675">Receptor</keyword>
<dbReference type="AlphaFoldDB" id="A0A1G9IJ71"/>
<evidence type="ECO:0000256" key="1">
    <source>
        <dbReference type="ARBA" id="ARBA00004442"/>
    </source>
</evidence>
<dbReference type="SUPFAM" id="SSF56935">
    <property type="entry name" value="Porins"/>
    <property type="match status" value="1"/>
</dbReference>
<dbReference type="Gene3D" id="2.40.170.20">
    <property type="entry name" value="TonB-dependent receptor, beta-barrel domain"/>
    <property type="match status" value="1"/>
</dbReference>
<comment type="subcellular location">
    <subcellularLocation>
        <location evidence="1">Cell outer membrane</location>
    </subcellularLocation>
</comment>
<evidence type="ECO:0000313" key="4">
    <source>
        <dbReference type="EMBL" id="SDL25301.1"/>
    </source>
</evidence>
<dbReference type="SUPFAM" id="SSF49464">
    <property type="entry name" value="Carboxypeptidase regulatory domain-like"/>
    <property type="match status" value="1"/>
</dbReference>
<keyword evidence="5" id="KW-1185">Reference proteome</keyword>
<evidence type="ECO:0000313" key="5">
    <source>
        <dbReference type="Proteomes" id="UP000198510"/>
    </source>
</evidence>
<reference evidence="4 5" key="1">
    <citation type="submission" date="2016-10" db="EMBL/GenBank/DDBJ databases">
        <authorList>
            <person name="de Groot N.N."/>
        </authorList>
    </citation>
    <scope>NUCLEOTIDE SEQUENCE [LARGE SCALE GENOMIC DNA]</scope>
    <source>
        <strain evidence="4 5">DSM 25186</strain>
    </source>
</reference>
<keyword evidence="2" id="KW-0472">Membrane</keyword>